<accession>H1FZM3</accession>
<sequence>MKQQFNMDEAFELIKQGARIDGKDGVLAPLIKQLTELDEALNI</sequence>
<evidence type="ECO:0000313" key="1">
    <source>
        <dbReference type="EMBL" id="EHP31030.1"/>
    </source>
</evidence>
<accession>B6BNG0</accession>
<dbReference type="HOGENOM" id="CLU_3240562_0_0_7"/>
<gene>
    <name evidence="1" type="ORF">SMGD1_2508</name>
</gene>
<keyword evidence="2" id="KW-1185">Reference proteome</keyword>
<dbReference type="PATRIC" id="fig|929558.5.peg.2498"/>
<dbReference type="EMBL" id="AFRZ01000001">
    <property type="protein sequence ID" value="EHP31030.1"/>
    <property type="molecule type" value="Genomic_DNA"/>
</dbReference>
<dbReference type="STRING" id="929558.SMGD1_2508"/>
<proteinExistence type="predicted"/>
<organism evidence="1 2">
    <name type="scientific">Sulfurimonas gotlandica (strain DSM 19862 / JCM 16533 / GD1)</name>
    <dbReference type="NCBI Taxonomy" id="929558"/>
    <lineage>
        <taxon>Bacteria</taxon>
        <taxon>Pseudomonadati</taxon>
        <taxon>Campylobacterota</taxon>
        <taxon>Epsilonproteobacteria</taxon>
        <taxon>Campylobacterales</taxon>
        <taxon>Sulfurimonadaceae</taxon>
        <taxon>Sulfurimonas</taxon>
    </lineage>
</organism>
<evidence type="ECO:0000313" key="2">
    <source>
        <dbReference type="Proteomes" id="UP000006431"/>
    </source>
</evidence>
<dbReference type="Proteomes" id="UP000006431">
    <property type="component" value="Unassembled WGS sequence"/>
</dbReference>
<comment type="caution">
    <text evidence="1">The sequence shown here is derived from an EMBL/GenBank/DDBJ whole genome shotgun (WGS) entry which is preliminary data.</text>
</comment>
<dbReference type="AlphaFoldDB" id="B6BNG0"/>
<name>B6BNG0_SULGG</name>
<dbReference type="RefSeq" id="WP_008339721.1">
    <property type="nucleotide sequence ID" value="NZ_AFRZ01000001.1"/>
</dbReference>
<protein>
    <submittedName>
        <fullName evidence="1">Uncharacterized protein</fullName>
    </submittedName>
</protein>
<reference evidence="1 2" key="1">
    <citation type="journal article" date="2012" name="Proc. Natl. Acad. Sci. U.S.A.">
        <title>Genome and physiology of a model Epsilonproteobacterium responsible for sulfide detoxification in marine oxygen depletion zones.</title>
        <authorList>
            <person name="Grote J."/>
            <person name="Schott T."/>
            <person name="Bruckner C.G."/>
            <person name="Glockner F.O."/>
            <person name="Jost G."/>
            <person name="Teeling H."/>
            <person name="Labrenz M."/>
            <person name="Jurgens K."/>
        </authorList>
    </citation>
    <scope>NUCLEOTIDE SEQUENCE [LARGE SCALE GENOMIC DNA]</scope>
    <source>
        <strain evidence="1 2">GD1</strain>
    </source>
</reference>